<dbReference type="SMART" id="SM00983">
    <property type="entry name" value="TPK_B1_binding"/>
    <property type="match status" value="1"/>
</dbReference>
<keyword evidence="1 7" id="KW-0808">Transferase</keyword>
<dbReference type="InterPro" id="IPR007371">
    <property type="entry name" value="TPK_catalytic"/>
</dbReference>
<dbReference type="InterPro" id="IPR036759">
    <property type="entry name" value="TPK_catalytic_sf"/>
</dbReference>
<dbReference type="PANTHER" id="PTHR41299:SF1">
    <property type="entry name" value="THIAMINE PYROPHOSPHOKINASE"/>
    <property type="match status" value="1"/>
</dbReference>
<dbReference type="GO" id="GO:0004788">
    <property type="term" value="F:thiamine diphosphokinase activity"/>
    <property type="evidence" value="ECO:0007669"/>
    <property type="project" value="UniProtKB-EC"/>
</dbReference>
<evidence type="ECO:0000313" key="7">
    <source>
        <dbReference type="EMBL" id="WXB94294.1"/>
    </source>
</evidence>
<dbReference type="InterPro" id="IPR053149">
    <property type="entry name" value="TPK"/>
</dbReference>
<gene>
    <name evidence="7" type="ORF">WDJ61_06605</name>
</gene>
<evidence type="ECO:0000256" key="3">
    <source>
        <dbReference type="ARBA" id="ARBA00022777"/>
    </source>
</evidence>
<name>A0ABZ2N9R7_9BACI</name>
<dbReference type="InterPro" id="IPR036371">
    <property type="entry name" value="TPK_B1-bd_sf"/>
</dbReference>
<dbReference type="InterPro" id="IPR007373">
    <property type="entry name" value="Thiamin_PyroPKinase_B1-bd"/>
</dbReference>
<dbReference type="EC" id="2.7.6.2" evidence="5"/>
<dbReference type="PANTHER" id="PTHR41299">
    <property type="entry name" value="THIAMINE PYROPHOSPHOKINASE"/>
    <property type="match status" value="1"/>
</dbReference>
<keyword evidence="3" id="KW-0418">Kinase</keyword>
<dbReference type="Gene3D" id="3.40.50.10240">
    <property type="entry name" value="Thiamin pyrophosphokinase, catalytic domain"/>
    <property type="match status" value="1"/>
</dbReference>
<evidence type="ECO:0000313" key="8">
    <source>
        <dbReference type="Proteomes" id="UP001387364"/>
    </source>
</evidence>
<evidence type="ECO:0000256" key="5">
    <source>
        <dbReference type="NCBIfam" id="TIGR01378"/>
    </source>
</evidence>
<accession>A0ABZ2N9R7</accession>
<evidence type="ECO:0000259" key="6">
    <source>
        <dbReference type="SMART" id="SM00983"/>
    </source>
</evidence>
<feature type="domain" description="Thiamin pyrophosphokinase thiamin-binding" evidence="6">
    <location>
        <begin position="145"/>
        <end position="211"/>
    </location>
</feature>
<evidence type="ECO:0000256" key="2">
    <source>
        <dbReference type="ARBA" id="ARBA00022741"/>
    </source>
</evidence>
<dbReference type="SUPFAM" id="SSF63999">
    <property type="entry name" value="Thiamin pyrophosphokinase, catalytic domain"/>
    <property type="match status" value="1"/>
</dbReference>
<protein>
    <recommendedName>
        <fullName evidence="5">Thiamine diphosphokinase</fullName>
        <ecNumber evidence="5">2.7.6.2</ecNumber>
    </recommendedName>
</protein>
<dbReference type="Pfam" id="PF04265">
    <property type="entry name" value="TPK_B1_binding"/>
    <property type="match status" value="1"/>
</dbReference>
<reference evidence="7 8" key="1">
    <citation type="submission" date="2024-02" db="EMBL/GenBank/DDBJ databases">
        <title>Seven novel Bacillus-like species.</title>
        <authorList>
            <person name="Liu G."/>
        </authorList>
    </citation>
    <scope>NUCLEOTIDE SEQUENCE [LARGE SCALE GENOMIC DNA]</scope>
    <source>
        <strain evidence="7 8">FJAT-52991</strain>
    </source>
</reference>
<keyword evidence="8" id="KW-1185">Reference proteome</keyword>
<keyword evidence="4" id="KW-0067">ATP-binding</keyword>
<dbReference type="RefSeq" id="WP_338753954.1">
    <property type="nucleotide sequence ID" value="NZ_CP147404.1"/>
</dbReference>
<dbReference type="Proteomes" id="UP001387364">
    <property type="component" value="Chromosome"/>
</dbReference>
<dbReference type="SUPFAM" id="SSF63862">
    <property type="entry name" value="Thiamin pyrophosphokinase, substrate-binding domain"/>
    <property type="match status" value="1"/>
</dbReference>
<proteinExistence type="predicted"/>
<dbReference type="NCBIfam" id="TIGR01378">
    <property type="entry name" value="thi_PPkinase"/>
    <property type="match status" value="1"/>
</dbReference>
<evidence type="ECO:0000256" key="1">
    <source>
        <dbReference type="ARBA" id="ARBA00022679"/>
    </source>
</evidence>
<sequence length="218" mass="24314">MRIAVVAGGPETELVDLQTYATEDMVFVGVDRGTIYLLERGITPKIAIGDFDSVTEAEWQMIECGVGKENIHRFPAEKDQTDLELAIFWAMKQQPETIFILGATGGRLDHFFGTISLLMNKEIMSSRTKIELVDKQNRVSLYGPGTYTVFVDIGKTYFSFFAITNEVTNFTLKGFKYPLSNHTVRSGSTLYVSNELDQENGTFSFSSGILMVIRSSDG</sequence>
<evidence type="ECO:0000256" key="4">
    <source>
        <dbReference type="ARBA" id="ARBA00022840"/>
    </source>
</evidence>
<dbReference type="InterPro" id="IPR006282">
    <property type="entry name" value="Thi_PPkinase"/>
</dbReference>
<organism evidence="7 8">
    <name type="scientific">Bacillus kandeliae</name>
    <dbReference type="NCBI Taxonomy" id="3129297"/>
    <lineage>
        <taxon>Bacteria</taxon>
        <taxon>Bacillati</taxon>
        <taxon>Bacillota</taxon>
        <taxon>Bacilli</taxon>
        <taxon>Bacillales</taxon>
        <taxon>Bacillaceae</taxon>
        <taxon>Bacillus</taxon>
    </lineage>
</organism>
<dbReference type="CDD" id="cd07995">
    <property type="entry name" value="TPK"/>
    <property type="match status" value="1"/>
</dbReference>
<dbReference type="Pfam" id="PF04263">
    <property type="entry name" value="TPK_catalytic"/>
    <property type="match status" value="1"/>
</dbReference>
<dbReference type="EMBL" id="CP147404">
    <property type="protein sequence ID" value="WXB94294.1"/>
    <property type="molecule type" value="Genomic_DNA"/>
</dbReference>
<keyword evidence="2" id="KW-0547">Nucleotide-binding</keyword>